<reference evidence="4 5" key="1">
    <citation type="submission" date="2023-03" db="EMBL/GenBank/DDBJ databases">
        <title>Isolation and description of six Streptomyces strains from soil environments, able to metabolize different microbial glucans.</title>
        <authorList>
            <person name="Widen T."/>
            <person name="Larsbrink J."/>
        </authorList>
    </citation>
    <scope>NUCLEOTIDE SEQUENCE [LARGE SCALE GENOMIC DNA]</scope>
    <source>
        <strain evidence="4 5">Alt2</strain>
    </source>
</reference>
<dbReference type="InterPro" id="IPR048567">
    <property type="entry name" value="CyanoTRADDas_TM"/>
</dbReference>
<name>A0ABY9J0V6_9ACTN</name>
<dbReference type="RefSeq" id="WP_306068984.1">
    <property type="nucleotide sequence ID" value="NZ_CP120988.1"/>
</dbReference>
<dbReference type="EMBL" id="CP120988">
    <property type="protein sequence ID" value="WLQ60850.1"/>
    <property type="molecule type" value="Genomic_DNA"/>
</dbReference>
<feature type="region of interest" description="Disordered" evidence="1">
    <location>
        <begin position="259"/>
        <end position="286"/>
    </location>
</feature>
<keyword evidence="2" id="KW-0472">Membrane</keyword>
<organism evidence="4 5">
    <name type="scientific">Streptomyces poriferorum</name>
    <dbReference type="NCBI Taxonomy" id="2798799"/>
    <lineage>
        <taxon>Bacteria</taxon>
        <taxon>Bacillati</taxon>
        <taxon>Actinomycetota</taxon>
        <taxon>Actinomycetes</taxon>
        <taxon>Kitasatosporales</taxon>
        <taxon>Streptomycetaceae</taxon>
        <taxon>Streptomyces</taxon>
    </lineage>
</organism>
<keyword evidence="2" id="KW-1133">Transmembrane helix</keyword>
<evidence type="ECO:0000259" key="3">
    <source>
        <dbReference type="Pfam" id="PF20712"/>
    </source>
</evidence>
<feature type="transmembrane region" description="Helical" evidence="2">
    <location>
        <begin position="36"/>
        <end position="57"/>
    </location>
</feature>
<keyword evidence="2" id="KW-0812">Transmembrane</keyword>
<accession>A0ABY9J0V6</accession>
<evidence type="ECO:0000256" key="2">
    <source>
        <dbReference type="SAM" id="Phobius"/>
    </source>
</evidence>
<protein>
    <recommendedName>
        <fullName evidence="3">Cyanobacterial TRADD-N associated 2 transmembrane domain-containing protein</fullName>
    </recommendedName>
</protein>
<evidence type="ECO:0000256" key="1">
    <source>
        <dbReference type="SAM" id="MobiDB-lite"/>
    </source>
</evidence>
<feature type="transmembrane region" description="Helical" evidence="2">
    <location>
        <begin position="179"/>
        <end position="202"/>
    </location>
</feature>
<gene>
    <name evidence="4" type="ORF">P8A19_37880</name>
</gene>
<proteinExistence type="predicted"/>
<sequence length="286" mass="31135">MSDQRETTEERHTNRRKESVLEGVLRIAFSAVGREAPVLGAAGAAIAAGIGVVAFTADSASSRAEPVPGWLLGTLAIVVTLVVFAGIGAIILRERRKAAAQRDEQARLDNAADNLRERMELASLVNFNRVLLEKYHGIATRQANKSFVSALIAMSIGLIVLVAAFVASTQYNALGERVFIGSLAALSTVFVGYLSKTFLAVYDRSLQQLNQYFNQPVLNGYFLTAERIVERLDNPMKQELTAQIVMDVLETGKEMHQLSVSGATAPKPRPKVTRQRKPQAEQASQP</sequence>
<evidence type="ECO:0000313" key="5">
    <source>
        <dbReference type="Proteomes" id="UP001235744"/>
    </source>
</evidence>
<keyword evidence="5" id="KW-1185">Reference proteome</keyword>
<evidence type="ECO:0000313" key="4">
    <source>
        <dbReference type="EMBL" id="WLQ60850.1"/>
    </source>
</evidence>
<feature type="transmembrane region" description="Helical" evidence="2">
    <location>
        <begin position="147"/>
        <end position="167"/>
    </location>
</feature>
<dbReference type="Proteomes" id="UP001235744">
    <property type="component" value="Chromosome"/>
</dbReference>
<dbReference type="Pfam" id="PF20712">
    <property type="entry name" value="CyanoTRADDas_TM"/>
    <property type="match status" value="1"/>
</dbReference>
<feature type="domain" description="Cyanobacterial TRADD-N associated 2 transmembrane" evidence="3">
    <location>
        <begin position="139"/>
        <end position="209"/>
    </location>
</feature>
<feature type="transmembrane region" description="Helical" evidence="2">
    <location>
        <begin position="69"/>
        <end position="92"/>
    </location>
</feature>
<feature type="compositionally biased region" description="Basic residues" evidence="1">
    <location>
        <begin position="268"/>
        <end position="277"/>
    </location>
</feature>